<name>A0A8C2U173_COTJA</name>
<dbReference type="Pfam" id="PF15011">
    <property type="entry name" value="CA109-like"/>
    <property type="match status" value="1"/>
</dbReference>
<protein>
    <submittedName>
        <fullName evidence="1">AFG2 interacting ribosome maturation factor</fullName>
    </submittedName>
</protein>
<dbReference type="InterPro" id="IPR029159">
    <property type="entry name" value="CA109-like"/>
</dbReference>
<reference evidence="1" key="3">
    <citation type="submission" date="2025-09" db="UniProtKB">
        <authorList>
            <consortium name="Ensembl"/>
        </authorList>
    </citation>
    <scope>IDENTIFICATION</scope>
</reference>
<dbReference type="GO" id="GO:0005730">
    <property type="term" value="C:nucleolus"/>
    <property type="evidence" value="ECO:0007669"/>
    <property type="project" value="Ensembl"/>
</dbReference>
<dbReference type="GO" id="GO:0042273">
    <property type="term" value="P:ribosomal large subunit biogenesis"/>
    <property type="evidence" value="ECO:0007669"/>
    <property type="project" value="Ensembl"/>
</dbReference>
<dbReference type="AlphaFoldDB" id="A0A8C2U173"/>
<sequence length="223" mass="25234">MRAMRPIRARRVVMTHKTATASGLAANMAAMVAMAAELRVWAASVRRWDEAWRASIAAFNPLLASLAGLAAQMRATQRLEWGGTPLGAYSELKERLWRKQRGAAEALMEEMNERREELHAVRDAVGAGLAAVMRLYEEQVAELGLTEVLRREPSRPSLADVLEGLQDVERYYRYMYLEIKQFLLLISCDSLADMEALPQTWEGILERYGEDTIQDAFLKISLF</sequence>
<reference evidence="1" key="2">
    <citation type="submission" date="2025-08" db="UniProtKB">
        <authorList>
            <consortium name="Ensembl"/>
        </authorList>
    </citation>
    <scope>IDENTIFICATION</scope>
</reference>
<dbReference type="GeneTree" id="ENSGT00390000008551"/>
<dbReference type="Proteomes" id="UP000694412">
    <property type="component" value="Chromosome 23"/>
</dbReference>
<proteinExistence type="predicted"/>
<accession>A0A8C2U173</accession>
<keyword evidence="2" id="KW-1185">Reference proteome</keyword>
<evidence type="ECO:0000313" key="1">
    <source>
        <dbReference type="Ensembl" id="ENSCJPP00005020407.1"/>
    </source>
</evidence>
<evidence type="ECO:0000313" key="2">
    <source>
        <dbReference type="Proteomes" id="UP000694412"/>
    </source>
</evidence>
<dbReference type="PANTHER" id="PTHR16234">
    <property type="entry name" value="SIMILAR TO HYPOTHETICAL PROTEIN FLJ20508"/>
    <property type="match status" value="1"/>
</dbReference>
<reference evidence="1" key="1">
    <citation type="submission" date="2015-11" db="EMBL/GenBank/DDBJ databases">
        <authorList>
            <consortium name="International Coturnix japonica Genome Analysis Consortium"/>
            <person name="Warren W."/>
            <person name="Burt D.W."/>
            <person name="Antin P.B."/>
            <person name="Lanford R."/>
            <person name="Gros J."/>
            <person name="Wilson R.K."/>
        </authorList>
    </citation>
    <scope>NUCLEOTIDE SEQUENCE [LARGE SCALE GENOMIC DNA]</scope>
</reference>
<dbReference type="Ensembl" id="ENSCJPT00005028137.1">
    <property type="protein sequence ID" value="ENSCJPP00005020407.1"/>
    <property type="gene ID" value="ENSCJPG00005016437.1"/>
</dbReference>
<dbReference type="GO" id="GO:0005829">
    <property type="term" value="C:cytosol"/>
    <property type="evidence" value="ECO:0007669"/>
    <property type="project" value="Ensembl"/>
</dbReference>
<dbReference type="PANTHER" id="PTHR16234:SF5">
    <property type="entry name" value="AFG2-INTERACTING RIBOSOME MATURATION FACTOR"/>
    <property type="match status" value="1"/>
</dbReference>
<dbReference type="GO" id="GO:0005654">
    <property type="term" value="C:nucleoplasm"/>
    <property type="evidence" value="ECO:0007669"/>
    <property type="project" value="Ensembl"/>
</dbReference>
<organism evidence="1 2">
    <name type="scientific">Coturnix japonica</name>
    <name type="common">Japanese quail</name>
    <name type="synonym">Coturnix coturnix japonica</name>
    <dbReference type="NCBI Taxonomy" id="93934"/>
    <lineage>
        <taxon>Eukaryota</taxon>
        <taxon>Metazoa</taxon>
        <taxon>Chordata</taxon>
        <taxon>Craniata</taxon>
        <taxon>Vertebrata</taxon>
        <taxon>Euteleostomi</taxon>
        <taxon>Archelosauria</taxon>
        <taxon>Archosauria</taxon>
        <taxon>Dinosauria</taxon>
        <taxon>Saurischia</taxon>
        <taxon>Theropoda</taxon>
        <taxon>Coelurosauria</taxon>
        <taxon>Aves</taxon>
        <taxon>Neognathae</taxon>
        <taxon>Galloanserae</taxon>
        <taxon>Galliformes</taxon>
        <taxon>Phasianidae</taxon>
        <taxon>Perdicinae</taxon>
        <taxon>Coturnix</taxon>
    </lineage>
</organism>
<gene>
    <name evidence="1" type="primary">AIRIM</name>
</gene>